<dbReference type="EMBL" id="AP023097">
    <property type="protein sequence ID" value="BCE71263.1"/>
    <property type="molecule type" value="Genomic_DNA"/>
</dbReference>
<reference evidence="7" key="2">
    <citation type="submission" date="2020-05" db="EMBL/GenBank/DDBJ databases">
        <title>Complete genome sequence of Bradyrhizobium diazoefficiens XF8 isolated from soybean nodule.</title>
        <authorList>
            <person name="Noda R."/>
            <person name="Kakizaki K."/>
            <person name="Minamisawa K."/>
        </authorList>
    </citation>
    <scope>NUCLEOTIDE SEQUENCE</scope>
    <source>
        <strain evidence="7">XF8</strain>
    </source>
</reference>
<evidence type="ECO:0000259" key="5">
    <source>
        <dbReference type="Pfam" id="PF14743"/>
    </source>
</evidence>
<dbReference type="GO" id="GO:0006260">
    <property type="term" value="P:DNA replication"/>
    <property type="evidence" value="ECO:0007669"/>
    <property type="project" value="UniProtKB-KW"/>
</dbReference>
<evidence type="ECO:0000313" key="6">
    <source>
        <dbReference type="EMBL" id="BCE27576.1"/>
    </source>
</evidence>
<organism evidence="6">
    <name type="scientific">Bradyrhizobium diazoefficiens</name>
    <dbReference type="NCBI Taxonomy" id="1355477"/>
    <lineage>
        <taxon>Bacteria</taxon>
        <taxon>Pseudomonadati</taxon>
        <taxon>Pseudomonadota</taxon>
        <taxon>Alphaproteobacteria</taxon>
        <taxon>Hyphomicrobiales</taxon>
        <taxon>Nitrobacteraceae</taxon>
        <taxon>Bradyrhizobium</taxon>
    </lineage>
</organism>
<dbReference type="Pfam" id="PF14743">
    <property type="entry name" value="DNA_ligase_OB_2"/>
    <property type="match status" value="1"/>
</dbReference>
<evidence type="ECO:0000313" key="7">
    <source>
        <dbReference type="EMBL" id="BCE71263.1"/>
    </source>
</evidence>
<keyword evidence="2" id="KW-0235">DNA replication</keyword>
<dbReference type="CDD" id="cd08041">
    <property type="entry name" value="OBF_kDNA_ligase_like"/>
    <property type="match status" value="1"/>
</dbReference>
<name>A0A809XHQ7_9BRAD</name>
<accession>A0A809XHQ7</accession>
<protein>
    <submittedName>
        <fullName evidence="6">ATP-dependent DNA ligase</fullName>
    </submittedName>
</protein>
<evidence type="ECO:0000256" key="4">
    <source>
        <dbReference type="ARBA" id="ARBA00023204"/>
    </source>
</evidence>
<dbReference type="PANTHER" id="PTHR47810:SF1">
    <property type="entry name" value="DNA LIGASE B"/>
    <property type="match status" value="1"/>
</dbReference>
<dbReference type="InterPro" id="IPR029319">
    <property type="entry name" value="DNA_ligase_OB"/>
</dbReference>
<dbReference type="SUPFAM" id="SSF56091">
    <property type="entry name" value="DNA ligase/mRNA capping enzyme, catalytic domain"/>
    <property type="match status" value="1"/>
</dbReference>
<keyword evidence="3" id="KW-0227">DNA damage</keyword>
<reference evidence="6" key="1">
    <citation type="submission" date="2020-05" db="EMBL/GenBank/DDBJ databases">
        <title>Complete genome sequence of Bradyrhizobium diazoefficiens XF2 isolated from soybean nodule.</title>
        <authorList>
            <person name="Noda R."/>
            <person name="Kakizaki K."/>
            <person name="Minamisawa K."/>
        </authorList>
    </citation>
    <scope>NUCLEOTIDE SEQUENCE</scope>
    <source>
        <strain evidence="6">XF2</strain>
    </source>
</reference>
<sequence>MLNMEINKPKPWHGGKLIGDWFMSVKIDGVRAIWHDQRGWLSRANKQLYNIPPWRPGQPRDCEVFVGTFHDTIRATRTRSLKRDTPSIIREHLYGLAPLDPRLAWGSVTNPTSDDIRAQLRRANDLGHEGLVLRQGDRWLKVKPNETHDVAITGYAEGEGKHRGRLGYVTTANGAVGSGFTDSEREILWAEAKAARLVGQVIEVSCMQFTSNGQFRHPSFVRMRPDKVCARELGDDPKATG</sequence>
<evidence type="ECO:0000256" key="2">
    <source>
        <dbReference type="ARBA" id="ARBA00022705"/>
    </source>
</evidence>
<evidence type="ECO:0000256" key="3">
    <source>
        <dbReference type="ARBA" id="ARBA00022763"/>
    </source>
</evidence>
<dbReference type="PANTHER" id="PTHR47810">
    <property type="entry name" value="DNA LIGASE"/>
    <property type="match status" value="1"/>
</dbReference>
<dbReference type="GO" id="GO:0016874">
    <property type="term" value="F:ligase activity"/>
    <property type="evidence" value="ECO:0007669"/>
    <property type="project" value="UniProtKB-KW"/>
</dbReference>
<dbReference type="EMBL" id="AP023092">
    <property type="protein sequence ID" value="BCE27576.1"/>
    <property type="molecule type" value="Genomic_DNA"/>
</dbReference>
<dbReference type="SUPFAM" id="SSF50249">
    <property type="entry name" value="Nucleic acid-binding proteins"/>
    <property type="match status" value="1"/>
</dbReference>
<dbReference type="Gene3D" id="2.40.50.140">
    <property type="entry name" value="Nucleic acid-binding proteins"/>
    <property type="match status" value="1"/>
</dbReference>
<feature type="domain" description="DNA ligase OB-like" evidence="5">
    <location>
        <begin position="157"/>
        <end position="224"/>
    </location>
</feature>
<evidence type="ECO:0000256" key="1">
    <source>
        <dbReference type="ARBA" id="ARBA00022598"/>
    </source>
</evidence>
<dbReference type="GO" id="GO:0006281">
    <property type="term" value="P:DNA repair"/>
    <property type="evidence" value="ECO:0007669"/>
    <property type="project" value="UniProtKB-KW"/>
</dbReference>
<dbReference type="InterPro" id="IPR012340">
    <property type="entry name" value="NA-bd_OB-fold"/>
</dbReference>
<dbReference type="AlphaFoldDB" id="A0A809XHQ7"/>
<keyword evidence="1 6" id="KW-0436">Ligase</keyword>
<proteinExistence type="predicted"/>
<dbReference type="RefSeq" id="WP_162603479.1">
    <property type="nucleotide sequence ID" value="NZ_CP029603.2"/>
</dbReference>
<dbReference type="InterPro" id="IPR050326">
    <property type="entry name" value="NAD_dep_DNA_ligaseB"/>
</dbReference>
<keyword evidence="4" id="KW-0234">DNA repair</keyword>
<gene>
    <name evidence="6" type="ORF">XF2B_13450</name>
    <name evidence="7" type="ORF">XF8B_13740</name>
</gene>